<reference evidence="8" key="1">
    <citation type="journal article" date="2019" name="Int. J. Syst. Evol. Microbiol.">
        <title>The Global Catalogue of Microorganisms (GCM) 10K type strain sequencing project: providing services to taxonomists for standard genome sequencing and annotation.</title>
        <authorList>
            <consortium name="The Broad Institute Genomics Platform"/>
            <consortium name="The Broad Institute Genome Sequencing Center for Infectious Disease"/>
            <person name="Wu L."/>
            <person name="Ma J."/>
        </authorList>
    </citation>
    <scope>NUCLEOTIDE SEQUENCE [LARGE SCALE GENOMIC DNA]</scope>
    <source>
        <strain evidence="8">JCM 18423</strain>
    </source>
</reference>
<dbReference type="GO" id="GO:0051213">
    <property type="term" value="F:dioxygenase activity"/>
    <property type="evidence" value="ECO:0007669"/>
    <property type="project" value="UniProtKB-KW"/>
</dbReference>
<dbReference type="CDD" id="cd07363">
    <property type="entry name" value="45_DOPA_Dioxygenase"/>
    <property type="match status" value="1"/>
</dbReference>
<dbReference type="Pfam" id="PF02900">
    <property type="entry name" value="LigB"/>
    <property type="match status" value="1"/>
</dbReference>
<evidence type="ECO:0000313" key="8">
    <source>
        <dbReference type="Proteomes" id="UP001500227"/>
    </source>
</evidence>
<organism evidence="7 8">
    <name type="scientific">Paenalcaligenes hermetiae</name>
    <dbReference type="NCBI Taxonomy" id="1157987"/>
    <lineage>
        <taxon>Bacteria</taxon>
        <taxon>Pseudomonadati</taxon>
        <taxon>Pseudomonadota</taxon>
        <taxon>Betaproteobacteria</taxon>
        <taxon>Burkholderiales</taxon>
        <taxon>Alcaligenaceae</taxon>
        <taxon>Paenalcaligenes</taxon>
    </lineage>
</organism>
<keyword evidence="8" id="KW-1185">Reference proteome</keyword>
<protein>
    <submittedName>
        <fullName evidence="7">Class III extradiol ring-cleavage dioxygenase</fullName>
    </submittedName>
</protein>
<dbReference type="PANTHER" id="PTHR30096">
    <property type="entry name" value="4,5-DOPA DIOXYGENASE EXTRADIOL-LIKE PROTEIN"/>
    <property type="match status" value="1"/>
</dbReference>
<dbReference type="Proteomes" id="UP001500227">
    <property type="component" value="Unassembled WGS sequence"/>
</dbReference>
<proteinExistence type="inferred from homology"/>
<dbReference type="PIRSF" id="PIRSF006157">
    <property type="entry name" value="Doxgns_DODA"/>
    <property type="match status" value="1"/>
</dbReference>
<gene>
    <name evidence="7" type="ORF">GCM10023337_01810</name>
</gene>
<dbReference type="PANTHER" id="PTHR30096:SF0">
    <property type="entry name" value="4,5-DOPA DIOXYGENASE EXTRADIOL-LIKE PROTEIN"/>
    <property type="match status" value="1"/>
</dbReference>
<dbReference type="RefSeq" id="WP_345368921.1">
    <property type="nucleotide sequence ID" value="NZ_BAABKD010000001.1"/>
</dbReference>
<dbReference type="InterPro" id="IPR014436">
    <property type="entry name" value="Extradiol_dOase_DODA"/>
</dbReference>
<evidence type="ECO:0000256" key="2">
    <source>
        <dbReference type="ARBA" id="ARBA00007581"/>
    </source>
</evidence>
<evidence type="ECO:0000256" key="3">
    <source>
        <dbReference type="ARBA" id="ARBA00022723"/>
    </source>
</evidence>
<name>A0ABP9LWU0_9BURK</name>
<dbReference type="Gene3D" id="3.40.830.10">
    <property type="entry name" value="LigB-like"/>
    <property type="match status" value="1"/>
</dbReference>
<keyword evidence="7" id="KW-0223">Dioxygenase</keyword>
<keyword evidence="5" id="KW-0560">Oxidoreductase</keyword>
<comment type="cofactor">
    <cofactor evidence="1">
        <name>Zn(2+)</name>
        <dbReference type="ChEBI" id="CHEBI:29105"/>
    </cofactor>
</comment>
<keyword evidence="3" id="KW-0479">Metal-binding</keyword>
<feature type="domain" description="Extradiol ring-cleavage dioxygenase class III enzyme subunit B" evidence="6">
    <location>
        <begin position="42"/>
        <end position="256"/>
    </location>
</feature>
<dbReference type="EMBL" id="BAABKD010000001">
    <property type="protein sequence ID" value="GAA5084356.1"/>
    <property type="molecule type" value="Genomic_DNA"/>
</dbReference>
<sequence>MSMPVFYFSHGGGPWPWMEQGLVRYADLQRSLTALPASLPRPPKAILMVSAHWETEGPLRVQSHPNPPMVYDYYNFPAHTYEVVYPASGQPALAQHVQQRLEQAGFDVQQDAERGFDHGAFVPAYVMYPDASIPMVQLSIDAHYDPAFHLRMGAALRALRDEDVLILGSGASYHNLRLMGPEAAPASQAFDAWLDQTLLHTPAPAREQALLHWDQAPGARVAHAREDHLVPLFVVAGAATEQDPVTRILNSTSTTGIMNGSYRFG</sequence>
<comment type="similarity">
    <text evidence="2">Belongs to the DODA-type extradiol aromatic ring-opening dioxygenase family.</text>
</comment>
<evidence type="ECO:0000313" key="7">
    <source>
        <dbReference type="EMBL" id="GAA5084356.1"/>
    </source>
</evidence>
<dbReference type="InterPro" id="IPR004183">
    <property type="entry name" value="Xdiol_dOase_suB"/>
</dbReference>
<evidence type="ECO:0000256" key="4">
    <source>
        <dbReference type="ARBA" id="ARBA00022833"/>
    </source>
</evidence>
<keyword evidence="4" id="KW-0862">Zinc</keyword>
<dbReference type="SUPFAM" id="SSF53213">
    <property type="entry name" value="LigB-like"/>
    <property type="match status" value="1"/>
</dbReference>
<evidence type="ECO:0000256" key="1">
    <source>
        <dbReference type="ARBA" id="ARBA00001947"/>
    </source>
</evidence>
<accession>A0ABP9LWU0</accession>
<evidence type="ECO:0000256" key="5">
    <source>
        <dbReference type="ARBA" id="ARBA00023002"/>
    </source>
</evidence>
<comment type="caution">
    <text evidence="7">The sequence shown here is derived from an EMBL/GenBank/DDBJ whole genome shotgun (WGS) entry which is preliminary data.</text>
</comment>
<evidence type="ECO:0000259" key="6">
    <source>
        <dbReference type="Pfam" id="PF02900"/>
    </source>
</evidence>